<dbReference type="AlphaFoldDB" id="A0A5K7Z8P4"/>
<dbReference type="Proteomes" id="UP000427769">
    <property type="component" value="Chromosome"/>
</dbReference>
<accession>A0A5K7Z8P4</accession>
<proteinExistence type="predicted"/>
<dbReference type="KEGG" id="dwd:DSCW_48450"/>
<keyword evidence="2" id="KW-1185">Reference proteome</keyword>
<gene>
    <name evidence="1" type="ORF">DSCW_48450</name>
</gene>
<name>A0A5K7Z8P4_9BACT</name>
<reference evidence="1 2" key="1">
    <citation type="submission" date="2019-11" db="EMBL/GenBank/DDBJ databases">
        <title>Comparative genomics of hydrocarbon-degrading Desulfosarcina strains.</title>
        <authorList>
            <person name="Watanabe M."/>
            <person name="Kojima H."/>
            <person name="Fukui M."/>
        </authorList>
    </citation>
    <scope>NUCLEOTIDE SEQUENCE [LARGE SCALE GENOMIC DNA]</scope>
    <source>
        <strain evidence="1 2">PP31</strain>
    </source>
</reference>
<protein>
    <submittedName>
        <fullName evidence="1">Uncharacterized protein</fullName>
    </submittedName>
</protein>
<evidence type="ECO:0000313" key="1">
    <source>
        <dbReference type="EMBL" id="BBO77428.1"/>
    </source>
</evidence>
<dbReference type="EMBL" id="AP021875">
    <property type="protein sequence ID" value="BBO77428.1"/>
    <property type="molecule type" value="Genomic_DNA"/>
</dbReference>
<sequence>MLLMNFRNLFTVPVEVEASAMCPRHLLFEGTGNVGTDIEEKAMDGLFLIRD</sequence>
<organism evidence="1 2">
    <name type="scientific">Desulfosarcina widdelii</name>
    <dbReference type="NCBI Taxonomy" id="947919"/>
    <lineage>
        <taxon>Bacteria</taxon>
        <taxon>Pseudomonadati</taxon>
        <taxon>Thermodesulfobacteriota</taxon>
        <taxon>Desulfobacteria</taxon>
        <taxon>Desulfobacterales</taxon>
        <taxon>Desulfosarcinaceae</taxon>
        <taxon>Desulfosarcina</taxon>
    </lineage>
</organism>
<evidence type="ECO:0000313" key="2">
    <source>
        <dbReference type="Proteomes" id="UP000427769"/>
    </source>
</evidence>